<evidence type="ECO:0008006" key="2">
    <source>
        <dbReference type="Google" id="ProtNLM"/>
    </source>
</evidence>
<gene>
    <name evidence="1" type="ORF">BRAFLDRAFT_77321</name>
</gene>
<organism>
    <name type="scientific">Branchiostoma floridae</name>
    <name type="common">Florida lancelet</name>
    <name type="synonym">Amphioxus</name>
    <dbReference type="NCBI Taxonomy" id="7739"/>
    <lineage>
        <taxon>Eukaryota</taxon>
        <taxon>Metazoa</taxon>
        <taxon>Chordata</taxon>
        <taxon>Cephalochordata</taxon>
        <taxon>Leptocardii</taxon>
        <taxon>Amphioxiformes</taxon>
        <taxon>Branchiostomatidae</taxon>
        <taxon>Branchiostoma</taxon>
    </lineage>
</organism>
<name>C3Z189_BRAFL</name>
<proteinExistence type="predicted"/>
<dbReference type="AlphaFoldDB" id="C3Z189"/>
<dbReference type="InterPro" id="IPR051703">
    <property type="entry name" value="NF-kappa-B_Signaling_Reg"/>
</dbReference>
<reference evidence="1" key="1">
    <citation type="journal article" date="2008" name="Nature">
        <title>The amphioxus genome and the evolution of the chordate karyotype.</title>
        <authorList>
            <consortium name="US DOE Joint Genome Institute (JGI-PGF)"/>
            <person name="Putnam N.H."/>
            <person name="Butts T."/>
            <person name="Ferrier D.E.K."/>
            <person name="Furlong R.F."/>
            <person name="Hellsten U."/>
            <person name="Kawashima T."/>
            <person name="Robinson-Rechavi M."/>
            <person name="Shoguchi E."/>
            <person name="Terry A."/>
            <person name="Yu J.-K."/>
            <person name="Benito-Gutierrez E.L."/>
            <person name="Dubchak I."/>
            <person name="Garcia-Fernandez J."/>
            <person name="Gibson-Brown J.J."/>
            <person name="Grigoriev I.V."/>
            <person name="Horton A.C."/>
            <person name="de Jong P.J."/>
            <person name="Jurka J."/>
            <person name="Kapitonov V.V."/>
            <person name="Kohara Y."/>
            <person name="Kuroki Y."/>
            <person name="Lindquist E."/>
            <person name="Lucas S."/>
            <person name="Osoegawa K."/>
            <person name="Pennacchio L.A."/>
            <person name="Salamov A.A."/>
            <person name="Satou Y."/>
            <person name="Sauka-Spengler T."/>
            <person name="Schmutz J."/>
            <person name="Shin-I T."/>
            <person name="Toyoda A."/>
            <person name="Bronner-Fraser M."/>
            <person name="Fujiyama A."/>
            <person name="Holland L.Z."/>
            <person name="Holland P.W.H."/>
            <person name="Satoh N."/>
            <person name="Rokhsar D.S."/>
        </authorList>
    </citation>
    <scope>NUCLEOTIDE SEQUENCE [LARGE SCALE GENOMIC DNA]</scope>
    <source>
        <strain evidence="1">S238N-H82</strain>
        <tissue evidence="1">Testes</tissue>
    </source>
</reference>
<accession>C3Z189</accession>
<dbReference type="PANTHER" id="PTHR46609:SF8">
    <property type="entry name" value="YQAJ VIRAL RECOMBINASE DOMAIN-CONTAINING PROTEIN"/>
    <property type="match status" value="1"/>
</dbReference>
<dbReference type="GO" id="GO:0006281">
    <property type="term" value="P:DNA repair"/>
    <property type="evidence" value="ECO:0007669"/>
    <property type="project" value="UniProtKB-ARBA"/>
</dbReference>
<dbReference type="SUPFAM" id="SSF52980">
    <property type="entry name" value="Restriction endonuclease-like"/>
    <property type="match status" value="1"/>
</dbReference>
<dbReference type="InterPro" id="IPR011604">
    <property type="entry name" value="PDDEXK-like_dom_sf"/>
</dbReference>
<dbReference type="PANTHER" id="PTHR46609">
    <property type="entry name" value="EXONUCLEASE, PHAGE-TYPE/RECB, C-TERMINAL DOMAIN-CONTAINING PROTEIN"/>
    <property type="match status" value="1"/>
</dbReference>
<dbReference type="EMBL" id="GG666571">
    <property type="protein sequence ID" value="EEN53788.1"/>
    <property type="molecule type" value="Genomic_DNA"/>
</dbReference>
<sequence length="150" mass="16910">MGLLEVKCPYSAVKGPHALSPAEASKTIKSFPLQDINGTLQLSKNHHYYYQVQGQLHITCYQWADFVVWTPAEIATTKCTLKKKLHCRDLLICHEEADVIIIHQIAKAAESGIQRLNVVCEDTDVIVVLLHYYTDLQLTCRLTKEGLSSE</sequence>
<dbReference type="Gene3D" id="3.90.320.10">
    <property type="match status" value="1"/>
</dbReference>
<dbReference type="InterPro" id="IPR011335">
    <property type="entry name" value="Restrct_endonuc-II-like"/>
</dbReference>
<protein>
    <recommendedName>
        <fullName evidence="2">YqaJ viral recombinase domain-containing protein</fullName>
    </recommendedName>
</protein>
<evidence type="ECO:0000313" key="1">
    <source>
        <dbReference type="EMBL" id="EEN53788.1"/>
    </source>
</evidence>
<dbReference type="InParanoid" id="C3Z189"/>